<keyword evidence="5 12" id="KW-0378">Hydrolase</keyword>
<feature type="domain" description="DNA helicase Pif1-like 2B" evidence="16">
    <location>
        <begin position="685"/>
        <end position="725"/>
    </location>
</feature>
<dbReference type="SUPFAM" id="SSF46609">
    <property type="entry name" value="Fe,Mn superoxide dismutase (SOD), N-terminal domain"/>
    <property type="match status" value="1"/>
</dbReference>
<dbReference type="GO" id="GO:0005524">
    <property type="term" value="F:ATP binding"/>
    <property type="evidence" value="ECO:0007669"/>
    <property type="project" value="UniProtKB-KW"/>
</dbReference>
<keyword evidence="8" id="KW-0560">Oxidoreductase</keyword>
<evidence type="ECO:0000259" key="15">
    <source>
        <dbReference type="Pfam" id="PF05970"/>
    </source>
</evidence>
<organism evidence="17 18">
    <name type="scientific">Funneliformis geosporum</name>
    <dbReference type="NCBI Taxonomy" id="1117311"/>
    <lineage>
        <taxon>Eukaryota</taxon>
        <taxon>Fungi</taxon>
        <taxon>Fungi incertae sedis</taxon>
        <taxon>Mucoromycota</taxon>
        <taxon>Glomeromycotina</taxon>
        <taxon>Glomeromycetes</taxon>
        <taxon>Glomerales</taxon>
        <taxon>Glomeraceae</taxon>
        <taxon>Funneliformis</taxon>
    </lineage>
</organism>
<dbReference type="Pfam" id="PF05970">
    <property type="entry name" value="PIF1"/>
    <property type="match status" value="2"/>
</dbReference>
<dbReference type="InterPro" id="IPR049163">
    <property type="entry name" value="Pif1-like_2B_dom"/>
</dbReference>
<feature type="domain" description="DNA helicase Pif1-like DEAD-box helicase" evidence="15">
    <location>
        <begin position="580"/>
        <end position="629"/>
    </location>
</feature>
<keyword evidence="7 12" id="KW-0067">ATP-binding</keyword>
<keyword evidence="6 12" id="KW-0347">Helicase</keyword>
<gene>
    <name evidence="17" type="ORF">FWILDA_LOCUS2119</name>
</gene>
<dbReference type="InterPro" id="IPR010285">
    <property type="entry name" value="DNA_helicase_pif1-like_DEAD"/>
</dbReference>
<comment type="similarity">
    <text evidence="12">Belongs to the helicase family.</text>
</comment>
<protein>
    <recommendedName>
        <fullName evidence="12">ATP-dependent DNA helicase</fullName>
        <ecNumber evidence="12">5.6.2.3</ecNumber>
    </recommendedName>
</protein>
<keyword evidence="3 12" id="KW-0547">Nucleotide-binding</keyword>
<keyword evidence="4 12" id="KW-0227">DNA damage</keyword>
<dbReference type="Gene3D" id="3.40.50.300">
    <property type="entry name" value="P-loop containing nucleotide triphosphate hydrolases"/>
    <property type="match status" value="2"/>
</dbReference>
<dbReference type="InterPro" id="IPR036324">
    <property type="entry name" value="Mn/Fe_SOD_N_sf"/>
</dbReference>
<keyword evidence="10 12" id="KW-0234">DNA repair</keyword>
<dbReference type="InterPro" id="IPR051055">
    <property type="entry name" value="PIF1_helicase"/>
</dbReference>
<evidence type="ECO:0000256" key="10">
    <source>
        <dbReference type="ARBA" id="ARBA00023204"/>
    </source>
</evidence>
<feature type="coiled-coil region" evidence="13">
    <location>
        <begin position="222"/>
        <end position="339"/>
    </location>
</feature>
<dbReference type="SUPFAM" id="SSF52540">
    <property type="entry name" value="P-loop containing nucleoside triphosphate hydrolases"/>
    <property type="match status" value="2"/>
</dbReference>
<evidence type="ECO:0000256" key="13">
    <source>
        <dbReference type="SAM" id="Coils"/>
    </source>
</evidence>
<keyword evidence="2" id="KW-0479">Metal-binding</keyword>
<dbReference type="GO" id="GO:0006281">
    <property type="term" value="P:DNA repair"/>
    <property type="evidence" value="ECO:0007669"/>
    <property type="project" value="UniProtKB-KW"/>
</dbReference>
<evidence type="ECO:0000256" key="1">
    <source>
        <dbReference type="ARBA" id="ARBA00008714"/>
    </source>
</evidence>
<sequence>MANYKKNELLPTGEYKRIKLPYELNELEWVISFQTMHFHYNILHKNYEIKLLEMLKGTKIEQQFSTLEKLMENLDKLPTEIEEDIRFFGGGLINHNFFFAHLTKMSEKNEEKINPDLLENIKKDLEIGSLEELKRKLVKSALKVRGKNKSKKQGYQQYQIQAEISPKQTVKNKLPTDINCKDSAKSIDEHAIEIFNQIWGSSEGRGYTINNLPFSSEESIKYSKVKSEDEKEEKELDNLEKEKNSLKKLKVVKANIKDQDIVNLQKKVTDLTKLKKETEKQLKEKEQQITTLSNHKCDTPQGKELNLWKERVIKLTTEKDKLQSQLEQKEKNNSNSKGANYSHWILGGIVKFYKGIADAELENSNQLVLTISFLLKILNIKSISSAEERLPYKQRVAGSIPAYSTIDKEYSEERKICLLRCEKSARSFMCRGIEFLDNNEEISPWEEVAVEKKQRKKKNESTEEIKLTQVKKVKDGESEKVFLVKNQEKEIFFEKENEKIASSLSEEQKKVFYLAVREKENIFFTGAAGTGKSFLLKRIIAALQLRYGRERVAVTALTGIAAVNINGTTLHSFSGIGLEVLVIDEISMLEGDLLDKLEIIARTVRNNSQPFGGLQLIFCGDFFQLPPSENKLIKLLNEIRFGEISPEGLEVMKELEEEPKYPNDGIKAIQLSATNEEVSPNRLSEILRGCLAPSKLQLKLKSQVMLIKNLSPQLVNGSQGIVVGFQEQECKINHYDQETRKKNVKIPYTHIVQASRQQIPLILSWAITIHKSQGQSIERLKINCRSIFAEGQLYVALSRATSVKYLQVIGFRENHVMLCLPKVNNFYQNLLQNQTGVKNNIIGKKAQLVEQPPCKRNMNYDNNTHTHRKNTVAFAKKTITVAKKFAETVSNDTDLN</sequence>
<comment type="cofactor">
    <cofactor evidence="12">
        <name>Mg(2+)</name>
        <dbReference type="ChEBI" id="CHEBI:18420"/>
    </cofactor>
</comment>
<reference evidence="17" key="1">
    <citation type="submission" date="2022-08" db="EMBL/GenBank/DDBJ databases">
        <authorList>
            <person name="Kallberg Y."/>
            <person name="Tangrot J."/>
            <person name="Rosling A."/>
        </authorList>
    </citation>
    <scope>NUCLEOTIDE SEQUENCE</scope>
    <source>
        <strain evidence="17">Wild A</strain>
    </source>
</reference>
<dbReference type="GO" id="GO:0046872">
    <property type="term" value="F:metal ion binding"/>
    <property type="evidence" value="ECO:0007669"/>
    <property type="project" value="UniProtKB-KW"/>
</dbReference>
<evidence type="ECO:0000256" key="9">
    <source>
        <dbReference type="ARBA" id="ARBA00023125"/>
    </source>
</evidence>
<evidence type="ECO:0000256" key="2">
    <source>
        <dbReference type="ARBA" id="ARBA00022723"/>
    </source>
</evidence>
<keyword evidence="11" id="KW-0413">Isomerase</keyword>
<keyword evidence="13" id="KW-0175">Coiled coil</keyword>
<evidence type="ECO:0000256" key="4">
    <source>
        <dbReference type="ARBA" id="ARBA00022763"/>
    </source>
</evidence>
<dbReference type="Pfam" id="PF00081">
    <property type="entry name" value="Sod_Fe_N"/>
    <property type="match status" value="1"/>
</dbReference>
<feature type="domain" description="DNA helicase Pif1-like DEAD-box helicase" evidence="15">
    <location>
        <begin position="504"/>
        <end position="579"/>
    </location>
</feature>
<dbReference type="GO" id="GO:0016787">
    <property type="term" value="F:hydrolase activity"/>
    <property type="evidence" value="ECO:0007669"/>
    <property type="project" value="UniProtKB-KW"/>
</dbReference>
<dbReference type="GO" id="GO:0043139">
    <property type="term" value="F:5'-3' DNA helicase activity"/>
    <property type="evidence" value="ECO:0007669"/>
    <property type="project" value="UniProtKB-EC"/>
</dbReference>
<evidence type="ECO:0000259" key="16">
    <source>
        <dbReference type="Pfam" id="PF21530"/>
    </source>
</evidence>
<dbReference type="InterPro" id="IPR027417">
    <property type="entry name" value="P-loop_NTPase"/>
</dbReference>
<evidence type="ECO:0000256" key="5">
    <source>
        <dbReference type="ARBA" id="ARBA00022801"/>
    </source>
</evidence>
<evidence type="ECO:0000256" key="12">
    <source>
        <dbReference type="RuleBase" id="RU363044"/>
    </source>
</evidence>
<name>A0A9W4WJ48_9GLOM</name>
<dbReference type="Gene3D" id="2.30.30.940">
    <property type="match status" value="1"/>
</dbReference>
<dbReference type="PANTHER" id="PTHR47642">
    <property type="entry name" value="ATP-DEPENDENT DNA HELICASE"/>
    <property type="match status" value="1"/>
</dbReference>
<dbReference type="GO" id="GO:0000723">
    <property type="term" value="P:telomere maintenance"/>
    <property type="evidence" value="ECO:0007669"/>
    <property type="project" value="InterPro"/>
</dbReference>
<evidence type="ECO:0000256" key="3">
    <source>
        <dbReference type="ARBA" id="ARBA00022741"/>
    </source>
</evidence>
<accession>A0A9W4WJ48</accession>
<comment type="caution">
    <text evidence="17">The sequence shown here is derived from an EMBL/GenBank/DDBJ whole genome shotgun (WGS) entry which is preliminary data.</text>
</comment>
<comment type="similarity">
    <text evidence="1">Belongs to the iron/manganese superoxide dismutase family.</text>
</comment>
<dbReference type="Proteomes" id="UP001153678">
    <property type="component" value="Unassembled WGS sequence"/>
</dbReference>
<dbReference type="CDD" id="cd18809">
    <property type="entry name" value="SF1_C_RecD"/>
    <property type="match status" value="1"/>
</dbReference>
<evidence type="ECO:0000256" key="8">
    <source>
        <dbReference type="ARBA" id="ARBA00023002"/>
    </source>
</evidence>
<dbReference type="EMBL" id="CAMKVN010000230">
    <property type="protein sequence ID" value="CAI2165531.1"/>
    <property type="molecule type" value="Genomic_DNA"/>
</dbReference>
<keyword evidence="12" id="KW-0233">DNA recombination</keyword>
<dbReference type="OrthoDB" id="5578775at2759"/>
<dbReference type="Gene3D" id="1.10.287.990">
    <property type="entry name" value="Fe,Mn superoxide dismutase (SOD) domain"/>
    <property type="match status" value="1"/>
</dbReference>
<evidence type="ECO:0000256" key="7">
    <source>
        <dbReference type="ARBA" id="ARBA00022840"/>
    </source>
</evidence>
<dbReference type="EC" id="5.6.2.3" evidence="12"/>
<dbReference type="CDD" id="cd18037">
    <property type="entry name" value="DEXSc_Pif1_like"/>
    <property type="match status" value="1"/>
</dbReference>
<dbReference type="GO" id="GO:0006310">
    <property type="term" value="P:DNA recombination"/>
    <property type="evidence" value="ECO:0007669"/>
    <property type="project" value="UniProtKB-KW"/>
</dbReference>
<dbReference type="Pfam" id="PF21530">
    <property type="entry name" value="Pif1_2B_dom"/>
    <property type="match status" value="1"/>
</dbReference>
<evidence type="ECO:0000256" key="6">
    <source>
        <dbReference type="ARBA" id="ARBA00022806"/>
    </source>
</evidence>
<keyword evidence="9" id="KW-0238">DNA-binding</keyword>
<keyword evidence="18" id="KW-1185">Reference proteome</keyword>
<feature type="domain" description="Manganese/iron superoxide dismutase N-terminal" evidence="14">
    <location>
        <begin position="15"/>
        <end position="102"/>
    </location>
</feature>
<evidence type="ECO:0000313" key="18">
    <source>
        <dbReference type="Proteomes" id="UP001153678"/>
    </source>
</evidence>
<dbReference type="GO" id="GO:0004784">
    <property type="term" value="F:superoxide dismutase activity"/>
    <property type="evidence" value="ECO:0007669"/>
    <property type="project" value="InterPro"/>
</dbReference>
<evidence type="ECO:0000259" key="14">
    <source>
        <dbReference type="Pfam" id="PF00081"/>
    </source>
</evidence>
<evidence type="ECO:0000256" key="11">
    <source>
        <dbReference type="ARBA" id="ARBA00023235"/>
    </source>
</evidence>
<dbReference type="AlphaFoldDB" id="A0A9W4WJ48"/>
<proteinExistence type="inferred from homology"/>
<evidence type="ECO:0000313" key="17">
    <source>
        <dbReference type="EMBL" id="CAI2165531.1"/>
    </source>
</evidence>
<dbReference type="PANTHER" id="PTHR47642:SF5">
    <property type="entry name" value="ATP-DEPENDENT DNA HELICASE"/>
    <property type="match status" value="1"/>
</dbReference>
<comment type="catalytic activity">
    <reaction evidence="12">
        <text>ATP + H2O = ADP + phosphate + H(+)</text>
        <dbReference type="Rhea" id="RHEA:13065"/>
        <dbReference type="ChEBI" id="CHEBI:15377"/>
        <dbReference type="ChEBI" id="CHEBI:15378"/>
        <dbReference type="ChEBI" id="CHEBI:30616"/>
        <dbReference type="ChEBI" id="CHEBI:43474"/>
        <dbReference type="ChEBI" id="CHEBI:456216"/>
        <dbReference type="EC" id="5.6.2.3"/>
    </reaction>
</comment>
<dbReference type="InterPro" id="IPR019831">
    <property type="entry name" value="Mn/Fe_SOD_N"/>
</dbReference>